<gene>
    <name evidence="10" type="ORF">SAMN06273567_1133</name>
</gene>
<keyword evidence="3" id="KW-1003">Cell membrane</keyword>
<feature type="transmembrane region" description="Helical" evidence="7">
    <location>
        <begin position="336"/>
        <end position="363"/>
    </location>
</feature>
<dbReference type="PANTHER" id="PTHR43163:SF6">
    <property type="entry name" value="DIPEPTIDE TRANSPORT SYSTEM PERMEASE PROTEIN DPPB-RELATED"/>
    <property type="match status" value="1"/>
</dbReference>
<evidence type="ECO:0000256" key="7">
    <source>
        <dbReference type="RuleBase" id="RU363032"/>
    </source>
</evidence>
<dbReference type="InterPro" id="IPR000515">
    <property type="entry name" value="MetI-like"/>
</dbReference>
<proteinExistence type="inferred from homology"/>
<evidence type="ECO:0000256" key="2">
    <source>
        <dbReference type="ARBA" id="ARBA00022448"/>
    </source>
</evidence>
<dbReference type="AlphaFoldDB" id="A0A521FQ45"/>
<feature type="transmembrane region" description="Helical" evidence="7">
    <location>
        <begin position="237"/>
        <end position="256"/>
    </location>
</feature>
<sequence>MTTTTTTELTGSGPEADAAPAGGRRRRGGGGLGSYLLIRFLLIFPTVFVLVTTVFFLMRSTGDPITAALGGRLPAAELAARVREAGYDRPVVVQYVEYLGQILSGDFGTTLSDRRPVLDVLTTFGTATLELAFYALVVAFVIGIPLGRFAAYARDRWPDAVLRVFAILCYATPVFFAGMLLKLVFSSGLGWLPANGRASTRSEIIIQTSVDNPTGIYLVDAIRTGNGEVVRDVLEHAVLPALALGLLTAGVFLRLVRTNVIGTLGMGYVEAARSRGVGERRLLRKHAYRPALVPIVTVMGLQIALLLGGAVLTETTFEWRGLGFQLSEYLQARDFVAVQGMVVLLAVVVAVTNFVVDVIAALIDPRVRY</sequence>
<dbReference type="GO" id="GO:0005886">
    <property type="term" value="C:plasma membrane"/>
    <property type="evidence" value="ECO:0007669"/>
    <property type="project" value="UniProtKB-SubCell"/>
</dbReference>
<evidence type="ECO:0000256" key="8">
    <source>
        <dbReference type="SAM" id="MobiDB-lite"/>
    </source>
</evidence>
<feature type="transmembrane region" description="Helical" evidence="7">
    <location>
        <begin position="164"/>
        <end position="185"/>
    </location>
</feature>
<dbReference type="RefSeq" id="WP_142460678.1">
    <property type="nucleotide sequence ID" value="NZ_FXTJ01000013.1"/>
</dbReference>
<evidence type="ECO:0000313" key="11">
    <source>
        <dbReference type="Proteomes" id="UP000317484"/>
    </source>
</evidence>
<keyword evidence="6 7" id="KW-0472">Membrane</keyword>
<keyword evidence="4 7" id="KW-0812">Transmembrane</keyword>
<feature type="domain" description="ABC transmembrane type-1" evidence="9">
    <location>
        <begin position="125"/>
        <end position="360"/>
    </location>
</feature>
<evidence type="ECO:0000256" key="5">
    <source>
        <dbReference type="ARBA" id="ARBA00022989"/>
    </source>
</evidence>
<dbReference type="Pfam" id="PF00528">
    <property type="entry name" value="BPD_transp_1"/>
    <property type="match status" value="1"/>
</dbReference>
<dbReference type="Gene3D" id="1.10.3720.10">
    <property type="entry name" value="MetI-like"/>
    <property type="match status" value="1"/>
</dbReference>
<feature type="region of interest" description="Disordered" evidence="8">
    <location>
        <begin position="1"/>
        <end position="26"/>
    </location>
</feature>
<dbReference type="CDD" id="cd06261">
    <property type="entry name" value="TM_PBP2"/>
    <property type="match status" value="1"/>
</dbReference>
<keyword evidence="11" id="KW-1185">Reference proteome</keyword>
<evidence type="ECO:0000256" key="6">
    <source>
        <dbReference type="ARBA" id="ARBA00023136"/>
    </source>
</evidence>
<name>A0A521FQ45_9ACTN</name>
<evidence type="ECO:0000313" key="10">
    <source>
        <dbReference type="EMBL" id="SMO98308.1"/>
    </source>
</evidence>
<organism evidence="10 11">
    <name type="scientific">Geodermatophilus aquaeductus</name>
    <dbReference type="NCBI Taxonomy" id="1564161"/>
    <lineage>
        <taxon>Bacteria</taxon>
        <taxon>Bacillati</taxon>
        <taxon>Actinomycetota</taxon>
        <taxon>Actinomycetes</taxon>
        <taxon>Geodermatophilales</taxon>
        <taxon>Geodermatophilaceae</taxon>
        <taxon>Geodermatophilus</taxon>
    </lineage>
</organism>
<dbReference type="GO" id="GO:0055085">
    <property type="term" value="P:transmembrane transport"/>
    <property type="evidence" value="ECO:0007669"/>
    <property type="project" value="InterPro"/>
</dbReference>
<evidence type="ECO:0000256" key="4">
    <source>
        <dbReference type="ARBA" id="ARBA00022692"/>
    </source>
</evidence>
<feature type="transmembrane region" description="Helical" evidence="7">
    <location>
        <begin position="131"/>
        <end position="152"/>
    </location>
</feature>
<evidence type="ECO:0000259" key="9">
    <source>
        <dbReference type="PROSITE" id="PS50928"/>
    </source>
</evidence>
<evidence type="ECO:0000256" key="3">
    <source>
        <dbReference type="ARBA" id="ARBA00022475"/>
    </source>
</evidence>
<protein>
    <submittedName>
        <fullName evidence="10">Peptide/nickel transport system permease protein</fullName>
    </submittedName>
</protein>
<dbReference type="SUPFAM" id="SSF161098">
    <property type="entry name" value="MetI-like"/>
    <property type="match status" value="1"/>
</dbReference>
<keyword evidence="5 7" id="KW-1133">Transmembrane helix</keyword>
<feature type="transmembrane region" description="Helical" evidence="7">
    <location>
        <begin position="34"/>
        <end position="58"/>
    </location>
</feature>
<dbReference type="PANTHER" id="PTHR43163">
    <property type="entry name" value="DIPEPTIDE TRANSPORT SYSTEM PERMEASE PROTEIN DPPB-RELATED"/>
    <property type="match status" value="1"/>
</dbReference>
<dbReference type="EMBL" id="FXTJ01000013">
    <property type="protein sequence ID" value="SMO98308.1"/>
    <property type="molecule type" value="Genomic_DNA"/>
</dbReference>
<evidence type="ECO:0000256" key="1">
    <source>
        <dbReference type="ARBA" id="ARBA00004651"/>
    </source>
</evidence>
<accession>A0A521FQ45</accession>
<reference evidence="10 11" key="1">
    <citation type="submission" date="2017-05" db="EMBL/GenBank/DDBJ databases">
        <authorList>
            <person name="Varghese N."/>
            <person name="Submissions S."/>
        </authorList>
    </citation>
    <scope>NUCLEOTIDE SEQUENCE [LARGE SCALE GENOMIC DNA]</scope>
    <source>
        <strain evidence="10 11">DSM 46834</strain>
    </source>
</reference>
<keyword evidence="2 7" id="KW-0813">Transport</keyword>
<comment type="similarity">
    <text evidence="7">Belongs to the binding-protein-dependent transport system permease family.</text>
</comment>
<dbReference type="PROSITE" id="PS50928">
    <property type="entry name" value="ABC_TM1"/>
    <property type="match status" value="1"/>
</dbReference>
<feature type="transmembrane region" description="Helical" evidence="7">
    <location>
        <begin position="291"/>
        <end position="312"/>
    </location>
</feature>
<dbReference type="InterPro" id="IPR035906">
    <property type="entry name" value="MetI-like_sf"/>
</dbReference>
<comment type="subcellular location">
    <subcellularLocation>
        <location evidence="1 7">Cell membrane</location>
        <topology evidence="1 7">Multi-pass membrane protein</topology>
    </subcellularLocation>
</comment>
<dbReference type="Proteomes" id="UP000317484">
    <property type="component" value="Unassembled WGS sequence"/>
</dbReference>